<dbReference type="AlphaFoldDB" id="A0A1G6IAR3"/>
<proteinExistence type="predicted"/>
<reference evidence="1 2" key="1">
    <citation type="submission" date="2016-10" db="EMBL/GenBank/DDBJ databases">
        <authorList>
            <person name="de Groot N.N."/>
        </authorList>
    </citation>
    <scope>NUCLEOTIDE SEQUENCE [LARGE SCALE GENOMIC DNA]</scope>
    <source>
        <strain evidence="1 2">DSM 45514</strain>
    </source>
</reference>
<evidence type="ECO:0000313" key="1">
    <source>
        <dbReference type="EMBL" id="SDC03561.1"/>
    </source>
</evidence>
<dbReference type="OrthoDB" id="3659232at2"/>
<accession>A0A1G6IAR3</accession>
<dbReference type="EMBL" id="FMZA01000002">
    <property type="protein sequence ID" value="SDC03561.1"/>
    <property type="molecule type" value="Genomic_DNA"/>
</dbReference>
<sequence>MLIRRRTVRLRYLAAREVLQEYGYEDLYWELLALLGCADWMPQQVQRHLDSLERTFDAAAAVAETPFFFSSDITPAARPIAVDASRELIQSGFHREAVFWIVATFARCHMILGTDAPQLQRSLTPAFNALLADLGVHSRDDLVQRGKQVLLVPAPAVGDSGGYPVVQSRHCDDVP</sequence>
<name>A0A1G6IAR3_9BACL</name>
<evidence type="ECO:0000313" key="2">
    <source>
        <dbReference type="Proteomes" id="UP000199387"/>
    </source>
</evidence>
<dbReference type="RefSeq" id="WP_143003432.1">
    <property type="nucleotide sequence ID" value="NZ_FMZA01000002.1"/>
</dbReference>
<organism evidence="1 2">
    <name type="scientific">Melghirimyces thermohalophilus</name>
    <dbReference type="NCBI Taxonomy" id="1236220"/>
    <lineage>
        <taxon>Bacteria</taxon>
        <taxon>Bacillati</taxon>
        <taxon>Bacillota</taxon>
        <taxon>Bacilli</taxon>
        <taxon>Bacillales</taxon>
        <taxon>Thermoactinomycetaceae</taxon>
        <taxon>Melghirimyces</taxon>
    </lineage>
</organism>
<gene>
    <name evidence="1" type="ORF">SAMN04488112_102142</name>
</gene>
<keyword evidence="2" id="KW-1185">Reference proteome</keyword>
<protein>
    <submittedName>
        <fullName evidence="1">Uncharacterized protein</fullName>
    </submittedName>
</protein>
<dbReference type="Proteomes" id="UP000199387">
    <property type="component" value="Unassembled WGS sequence"/>
</dbReference>